<dbReference type="InterPro" id="IPR045584">
    <property type="entry name" value="Pilin-like"/>
</dbReference>
<dbReference type="EMBL" id="CP013189">
    <property type="protein sequence ID" value="ALO44749.1"/>
    <property type="molecule type" value="Genomic_DNA"/>
</dbReference>
<dbReference type="KEGG" id="pspi:PS2015_51"/>
<feature type="transmembrane region" description="Helical" evidence="1">
    <location>
        <begin position="13"/>
        <end position="32"/>
    </location>
</feature>
<dbReference type="STRING" id="1249552.PS2015_51"/>
<name>A0A0S2K8V9_9GAMM</name>
<keyword evidence="1" id="KW-1133">Transmembrane helix</keyword>
<dbReference type="SUPFAM" id="SSF54523">
    <property type="entry name" value="Pili subunits"/>
    <property type="match status" value="1"/>
</dbReference>
<reference evidence="2 3" key="1">
    <citation type="submission" date="2015-11" db="EMBL/GenBank/DDBJ databases">
        <authorList>
            <person name="Zhang Y."/>
            <person name="Guo Z."/>
        </authorList>
    </citation>
    <scope>NUCLEOTIDE SEQUENCE [LARGE SCALE GENOMIC DNA]</scope>
    <source>
        <strain evidence="2 3">KCTC 32221</strain>
    </source>
</reference>
<accession>A0A0S2K8V9</accession>
<evidence type="ECO:0000256" key="1">
    <source>
        <dbReference type="SAM" id="Phobius"/>
    </source>
</evidence>
<evidence type="ECO:0000313" key="2">
    <source>
        <dbReference type="EMBL" id="ALO44749.1"/>
    </source>
</evidence>
<dbReference type="Pfam" id="PF07963">
    <property type="entry name" value="N_methyl"/>
    <property type="match status" value="1"/>
</dbReference>
<dbReference type="AlphaFoldDB" id="A0A0S2K8V9"/>
<keyword evidence="1" id="KW-0472">Membrane</keyword>
<evidence type="ECO:0000313" key="3">
    <source>
        <dbReference type="Proteomes" id="UP000065641"/>
    </source>
</evidence>
<protein>
    <recommendedName>
        <fullName evidence="4">Prepilin-type N-terminal cleavage/methylation domain-containing protein</fullName>
    </recommendedName>
</protein>
<dbReference type="NCBIfam" id="TIGR02532">
    <property type="entry name" value="IV_pilin_GFxxxE"/>
    <property type="match status" value="1"/>
</dbReference>
<sequence length="124" mass="13767">MTDTEKGFTLLEVLIALTITAMVLGGLFTLAAGSKQLAVRTQDTLTETAAARAAVNFAMLDNQYRDIQPAFSQERFTTESHGLLEDPLRRTQPMNDLLESFQLINPQTGEQIAGVRWVRSDLPR</sequence>
<dbReference type="InterPro" id="IPR012902">
    <property type="entry name" value="N_methyl_site"/>
</dbReference>
<proteinExistence type="predicted"/>
<dbReference type="RefSeq" id="WP_058020284.1">
    <property type="nucleotide sequence ID" value="NZ_CP013189.1"/>
</dbReference>
<evidence type="ECO:0008006" key="4">
    <source>
        <dbReference type="Google" id="ProtNLM"/>
    </source>
</evidence>
<gene>
    <name evidence="2" type="ORF">PS2015_51</name>
</gene>
<dbReference type="Proteomes" id="UP000065641">
    <property type="component" value="Chromosome"/>
</dbReference>
<keyword evidence="1" id="KW-0812">Transmembrane</keyword>
<organism evidence="2 3">
    <name type="scientific">Pseudohongiella spirulinae</name>
    <dbReference type="NCBI Taxonomy" id="1249552"/>
    <lineage>
        <taxon>Bacteria</taxon>
        <taxon>Pseudomonadati</taxon>
        <taxon>Pseudomonadota</taxon>
        <taxon>Gammaproteobacteria</taxon>
        <taxon>Pseudomonadales</taxon>
        <taxon>Pseudohongiellaceae</taxon>
        <taxon>Pseudohongiella</taxon>
    </lineage>
</organism>
<keyword evidence="3" id="KW-1185">Reference proteome</keyword>